<accession>A0A4S8LMH7</accession>
<evidence type="ECO:0000256" key="1">
    <source>
        <dbReference type="SAM" id="Phobius"/>
    </source>
</evidence>
<keyword evidence="2" id="KW-0732">Signal</keyword>
<feature type="transmembrane region" description="Helical" evidence="1">
    <location>
        <begin position="97"/>
        <end position="118"/>
    </location>
</feature>
<dbReference type="AlphaFoldDB" id="A0A4S8LMH7"/>
<dbReference type="Proteomes" id="UP000297245">
    <property type="component" value="Unassembled WGS sequence"/>
</dbReference>
<evidence type="ECO:0000256" key="2">
    <source>
        <dbReference type="SAM" id="SignalP"/>
    </source>
</evidence>
<sequence>MPEHWKLDREDRPLLVQLLFRLLCVIAHGHTDIECLWAICSTGEPEFIIQKDRLTARISTITVVAGLLLSVTTAFITTVPPVPQVINYTERGPFLCLLLSFGLNLGGLVVGSALLWAIAKAKIQWFCNVMMGSASRVFWTQVMMAYPFGAIGLATVLEAFGLIAAAIASKDPLVCFGSLVLLFFPTSLALIFLWIHRPWIKNETRNLFRRRRGQLQQSTDSITQQVDPYQRCCGIGARLESSMV</sequence>
<name>A0A4S8LMH7_DENBC</name>
<organism evidence="3 4">
    <name type="scientific">Dendrothele bispora (strain CBS 962.96)</name>
    <dbReference type="NCBI Taxonomy" id="1314807"/>
    <lineage>
        <taxon>Eukaryota</taxon>
        <taxon>Fungi</taxon>
        <taxon>Dikarya</taxon>
        <taxon>Basidiomycota</taxon>
        <taxon>Agaricomycotina</taxon>
        <taxon>Agaricomycetes</taxon>
        <taxon>Agaricomycetidae</taxon>
        <taxon>Agaricales</taxon>
        <taxon>Agaricales incertae sedis</taxon>
        <taxon>Dendrothele</taxon>
    </lineage>
</organism>
<protein>
    <submittedName>
        <fullName evidence="3">Uncharacterized protein</fullName>
    </submittedName>
</protein>
<feature type="signal peptide" evidence="2">
    <location>
        <begin position="1"/>
        <end position="29"/>
    </location>
</feature>
<keyword evidence="4" id="KW-1185">Reference proteome</keyword>
<feature type="transmembrane region" description="Helical" evidence="1">
    <location>
        <begin position="138"/>
        <end position="167"/>
    </location>
</feature>
<reference evidence="3 4" key="1">
    <citation type="journal article" date="2019" name="Nat. Ecol. Evol.">
        <title>Megaphylogeny resolves global patterns of mushroom evolution.</title>
        <authorList>
            <person name="Varga T."/>
            <person name="Krizsan K."/>
            <person name="Foldi C."/>
            <person name="Dima B."/>
            <person name="Sanchez-Garcia M."/>
            <person name="Sanchez-Ramirez S."/>
            <person name="Szollosi G.J."/>
            <person name="Szarkandi J.G."/>
            <person name="Papp V."/>
            <person name="Albert L."/>
            <person name="Andreopoulos W."/>
            <person name="Angelini C."/>
            <person name="Antonin V."/>
            <person name="Barry K.W."/>
            <person name="Bougher N.L."/>
            <person name="Buchanan P."/>
            <person name="Buyck B."/>
            <person name="Bense V."/>
            <person name="Catcheside P."/>
            <person name="Chovatia M."/>
            <person name="Cooper J."/>
            <person name="Damon W."/>
            <person name="Desjardin D."/>
            <person name="Finy P."/>
            <person name="Geml J."/>
            <person name="Haridas S."/>
            <person name="Hughes K."/>
            <person name="Justo A."/>
            <person name="Karasinski D."/>
            <person name="Kautmanova I."/>
            <person name="Kiss B."/>
            <person name="Kocsube S."/>
            <person name="Kotiranta H."/>
            <person name="LaButti K.M."/>
            <person name="Lechner B.E."/>
            <person name="Liimatainen K."/>
            <person name="Lipzen A."/>
            <person name="Lukacs Z."/>
            <person name="Mihaltcheva S."/>
            <person name="Morgado L.N."/>
            <person name="Niskanen T."/>
            <person name="Noordeloos M.E."/>
            <person name="Ohm R.A."/>
            <person name="Ortiz-Santana B."/>
            <person name="Ovrebo C."/>
            <person name="Racz N."/>
            <person name="Riley R."/>
            <person name="Savchenko A."/>
            <person name="Shiryaev A."/>
            <person name="Soop K."/>
            <person name="Spirin V."/>
            <person name="Szebenyi C."/>
            <person name="Tomsovsky M."/>
            <person name="Tulloss R.E."/>
            <person name="Uehling J."/>
            <person name="Grigoriev I.V."/>
            <person name="Vagvolgyi C."/>
            <person name="Papp T."/>
            <person name="Martin F.M."/>
            <person name="Miettinen O."/>
            <person name="Hibbett D.S."/>
            <person name="Nagy L.G."/>
        </authorList>
    </citation>
    <scope>NUCLEOTIDE SEQUENCE [LARGE SCALE GENOMIC DNA]</scope>
    <source>
        <strain evidence="3 4">CBS 962.96</strain>
    </source>
</reference>
<feature type="transmembrane region" description="Helical" evidence="1">
    <location>
        <begin position="58"/>
        <end position="77"/>
    </location>
</feature>
<feature type="chain" id="PRO_5020500893" evidence="2">
    <location>
        <begin position="30"/>
        <end position="244"/>
    </location>
</feature>
<dbReference type="OrthoDB" id="2640035at2759"/>
<feature type="transmembrane region" description="Helical" evidence="1">
    <location>
        <begin position="173"/>
        <end position="195"/>
    </location>
</feature>
<dbReference type="EMBL" id="ML179335">
    <property type="protein sequence ID" value="THU90447.1"/>
    <property type="molecule type" value="Genomic_DNA"/>
</dbReference>
<keyword evidence="1" id="KW-0812">Transmembrane</keyword>
<evidence type="ECO:0000313" key="3">
    <source>
        <dbReference type="EMBL" id="THU90447.1"/>
    </source>
</evidence>
<proteinExistence type="predicted"/>
<gene>
    <name evidence="3" type="ORF">K435DRAFT_676063</name>
</gene>
<evidence type="ECO:0000313" key="4">
    <source>
        <dbReference type="Proteomes" id="UP000297245"/>
    </source>
</evidence>
<keyword evidence="1" id="KW-1133">Transmembrane helix</keyword>
<keyword evidence="1" id="KW-0472">Membrane</keyword>